<feature type="domain" description="RagB/SusD" evidence="6">
    <location>
        <begin position="358"/>
        <end position="467"/>
    </location>
</feature>
<comment type="subcellular location">
    <subcellularLocation>
        <location evidence="1">Cell outer membrane</location>
    </subcellularLocation>
</comment>
<dbReference type="Pfam" id="PF07980">
    <property type="entry name" value="SusD_RagB"/>
    <property type="match status" value="1"/>
</dbReference>
<feature type="domain" description="SusD-like N-terminal" evidence="7">
    <location>
        <begin position="98"/>
        <end position="226"/>
    </location>
</feature>
<dbReference type="Pfam" id="PF14322">
    <property type="entry name" value="SusD-like_3"/>
    <property type="match status" value="1"/>
</dbReference>
<comment type="similarity">
    <text evidence="2">Belongs to the SusD family.</text>
</comment>
<dbReference type="InterPro" id="IPR011990">
    <property type="entry name" value="TPR-like_helical_dom_sf"/>
</dbReference>
<dbReference type="AlphaFoldDB" id="A0A5K7S3D0"/>
<keyword evidence="4" id="KW-0472">Membrane</keyword>
<dbReference type="InterPro" id="IPR012944">
    <property type="entry name" value="SusD_RagB_dom"/>
</dbReference>
<keyword evidence="3" id="KW-0732">Signal</keyword>
<evidence type="ECO:0000313" key="8">
    <source>
        <dbReference type="EMBL" id="BBE16071.1"/>
    </source>
</evidence>
<dbReference type="Proteomes" id="UP001193389">
    <property type="component" value="Chromosome"/>
</dbReference>
<evidence type="ECO:0000259" key="7">
    <source>
        <dbReference type="Pfam" id="PF14322"/>
    </source>
</evidence>
<accession>A0A5K7S3D0</accession>
<dbReference type="EMBL" id="AP018694">
    <property type="protein sequence ID" value="BBE16071.1"/>
    <property type="molecule type" value="Genomic_DNA"/>
</dbReference>
<name>A0A5K7S3D0_9BACT</name>
<evidence type="ECO:0000256" key="1">
    <source>
        <dbReference type="ARBA" id="ARBA00004442"/>
    </source>
</evidence>
<dbReference type="SUPFAM" id="SSF48452">
    <property type="entry name" value="TPR-like"/>
    <property type="match status" value="1"/>
</dbReference>
<gene>
    <name evidence="8" type="ORF">AQPE_0208</name>
</gene>
<evidence type="ECO:0000256" key="3">
    <source>
        <dbReference type="ARBA" id="ARBA00022729"/>
    </source>
</evidence>
<evidence type="ECO:0000313" key="9">
    <source>
        <dbReference type="Proteomes" id="UP001193389"/>
    </source>
</evidence>
<dbReference type="InterPro" id="IPR033985">
    <property type="entry name" value="SusD-like_N"/>
</dbReference>
<evidence type="ECO:0000259" key="6">
    <source>
        <dbReference type="Pfam" id="PF07980"/>
    </source>
</evidence>
<organism evidence="8 9">
    <name type="scientific">Aquipluma nitroreducens</name>
    <dbReference type="NCBI Taxonomy" id="2010828"/>
    <lineage>
        <taxon>Bacteria</taxon>
        <taxon>Pseudomonadati</taxon>
        <taxon>Bacteroidota</taxon>
        <taxon>Bacteroidia</taxon>
        <taxon>Marinilabiliales</taxon>
        <taxon>Prolixibacteraceae</taxon>
        <taxon>Aquipluma</taxon>
    </lineage>
</organism>
<dbReference type="Gene3D" id="1.25.40.390">
    <property type="match status" value="1"/>
</dbReference>
<keyword evidence="5" id="KW-0998">Cell outer membrane</keyword>
<evidence type="ECO:0000256" key="4">
    <source>
        <dbReference type="ARBA" id="ARBA00023136"/>
    </source>
</evidence>
<sequence length="501" mass="57181">MKMKKIIYISLALIFTMSCTKLDEKLYDKVASVEYGKTPEEIKTIVGNAYASLRGFNDGITISYPTGEYVFFLNEIASEEACIATKVGGGWYDGGVYLEAQKHTWTPANRMILASWRYCFEGVSKVNSVIFQVEESNLSEEQKKAINVELRGIRAYYYYQLLDMFGNVPIVTDYKNAELPANSSRKQVFEFVESELKDIVNELPSATIYARFTQNVANALLGRLYLNAEVFTGTPRWQDCINACKKVTNYILEPNYFTNFLIQNEVSKENIFMIPYDSKSGTTGNYLQSMCVQEYQKFAISRTGNYPGSPNGLLSQPGLYSSFDNNDVRKKSLLEGKQINLSTGKVILLDDGTELNYTEAIGDINAANANEGVRMYKYEVKDGEGWERDHDWVLIRYSEILLMQAECYIRLGNSELARPFVQQIRSRAGLSTPATLDLNFINNELKFEFVYEGHRRTDNIRFGDYFRPWWNKGVTSAYRGIFPIPQSVLEKNKNLIQNPGY</sequence>
<keyword evidence="9" id="KW-1185">Reference proteome</keyword>
<reference evidence="8" key="1">
    <citation type="journal article" date="2020" name="Int. J. Syst. Evol. Microbiol.">
        <title>Aquipluma nitroreducens gen. nov. sp. nov., a novel facultatively anaerobic bacterium isolated from a freshwater lake.</title>
        <authorList>
            <person name="Watanabe M."/>
            <person name="Kojima H."/>
            <person name="Fukui M."/>
        </authorList>
    </citation>
    <scope>NUCLEOTIDE SEQUENCE</scope>
    <source>
        <strain evidence="8">MeG22</strain>
    </source>
</reference>
<protein>
    <submittedName>
        <fullName evidence="8">Outer membrane protein</fullName>
    </submittedName>
</protein>
<dbReference type="KEGG" id="anf:AQPE_0208"/>
<dbReference type="GO" id="GO:0009279">
    <property type="term" value="C:cell outer membrane"/>
    <property type="evidence" value="ECO:0007669"/>
    <property type="project" value="UniProtKB-SubCell"/>
</dbReference>
<dbReference type="CDD" id="cd08977">
    <property type="entry name" value="SusD"/>
    <property type="match status" value="1"/>
</dbReference>
<evidence type="ECO:0000256" key="5">
    <source>
        <dbReference type="ARBA" id="ARBA00023237"/>
    </source>
</evidence>
<proteinExistence type="inferred from homology"/>
<dbReference type="PROSITE" id="PS51257">
    <property type="entry name" value="PROKAR_LIPOPROTEIN"/>
    <property type="match status" value="1"/>
</dbReference>
<evidence type="ECO:0000256" key="2">
    <source>
        <dbReference type="ARBA" id="ARBA00006275"/>
    </source>
</evidence>